<gene>
    <name evidence="1" type="ORF">HDK90DRAFT_192337</name>
</gene>
<sequence length="206" mass="21780">MLPAETCLSRHVVIVYKGRAKLYTTSTKAQQALEFSISSVLKNKELHNFILPLSHSPTILPLPPTIPSKMLNILSVSMAALALSAPAVALPTALEPRAASGCTVNLASTMTTPAAPGEIITIKTMIKWSNTTDSSSFDSSYCDWSNTVSAPYSVLFKADTIPGYTTLDELSAVLTPWVGSWLISDKAGAPNSGVTGDYNITGVTCA</sequence>
<comment type="caution">
    <text evidence="1">The sequence shown here is derived from an EMBL/GenBank/DDBJ whole genome shotgun (WGS) entry which is preliminary data.</text>
</comment>
<accession>A0ABR1YWW6</accession>
<protein>
    <submittedName>
        <fullName evidence="1">Uncharacterized protein</fullName>
    </submittedName>
</protein>
<evidence type="ECO:0000313" key="2">
    <source>
        <dbReference type="Proteomes" id="UP001492380"/>
    </source>
</evidence>
<proteinExistence type="predicted"/>
<keyword evidence="2" id="KW-1185">Reference proteome</keyword>
<name>A0ABR1YWW6_9PEZI</name>
<organism evidence="1 2">
    <name type="scientific">Phyllosticta capitalensis</name>
    <dbReference type="NCBI Taxonomy" id="121624"/>
    <lineage>
        <taxon>Eukaryota</taxon>
        <taxon>Fungi</taxon>
        <taxon>Dikarya</taxon>
        <taxon>Ascomycota</taxon>
        <taxon>Pezizomycotina</taxon>
        <taxon>Dothideomycetes</taxon>
        <taxon>Dothideomycetes incertae sedis</taxon>
        <taxon>Botryosphaeriales</taxon>
        <taxon>Phyllostictaceae</taxon>
        <taxon>Phyllosticta</taxon>
    </lineage>
</organism>
<evidence type="ECO:0000313" key="1">
    <source>
        <dbReference type="EMBL" id="KAK8240700.1"/>
    </source>
</evidence>
<reference evidence="1 2" key="1">
    <citation type="submission" date="2024-04" db="EMBL/GenBank/DDBJ databases">
        <title>Phyllosticta paracitricarpa is synonymous to the EU quarantine fungus P. citricarpa based on phylogenomic analyses.</title>
        <authorList>
            <consortium name="Lawrence Berkeley National Laboratory"/>
            <person name="Van Ingen-Buijs V.A."/>
            <person name="Van Westerhoven A.C."/>
            <person name="Haridas S."/>
            <person name="Skiadas P."/>
            <person name="Martin F."/>
            <person name="Groenewald J.Z."/>
            <person name="Crous P.W."/>
            <person name="Seidl M.F."/>
        </authorList>
    </citation>
    <scope>NUCLEOTIDE SEQUENCE [LARGE SCALE GENOMIC DNA]</scope>
    <source>
        <strain evidence="1 2">CBS 123374</strain>
    </source>
</reference>
<dbReference type="Proteomes" id="UP001492380">
    <property type="component" value="Unassembled WGS sequence"/>
</dbReference>
<dbReference type="EMBL" id="JBBWRZ010000003">
    <property type="protein sequence ID" value="KAK8240700.1"/>
    <property type="molecule type" value="Genomic_DNA"/>
</dbReference>